<evidence type="ECO:0000313" key="2">
    <source>
        <dbReference type="Proteomes" id="UP000198641"/>
    </source>
</evidence>
<dbReference type="PROSITE" id="PS51318">
    <property type="entry name" value="TAT"/>
    <property type="match status" value="1"/>
</dbReference>
<organism evidence="1 2">
    <name type="scientific">Onishia taeanensis</name>
    <dbReference type="NCBI Taxonomy" id="284577"/>
    <lineage>
        <taxon>Bacteria</taxon>
        <taxon>Pseudomonadati</taxon>
        <taxon>Pseudomonadota</taxon>
        <taxon>Gammaproteobacteria</taxon>
        <taxon>Oceanospirillales</taxon>
        <taxon>Halomonadaceae</taxon>
        <taxon>Onishia</taxon>
    </lineage>
</organism>
<keyword evidence="2" id="KW-1185">Reference proteome</keyword>
<name>A0A1G7NBS2_9GAMM</name>
<reference evidence="1 2" key="1">
    <citation type="submission" date="2016-10" db="EMBL/GenBank/DDBJ databases">
        <authorList>
            <person name="de Groot N.N."/>
        </authorList>
    </citation>
    <scope>NUCLEOTIDE SEQUENCE [LARGE SCALE GENOMIC DNA]</scope>
    <source>
        <strain evidence="1 2">BH539</strain>
    </source>
</reference>
<accession>A0A1G7NBS2</accession>
<dbReference type="Proteomes" id="UP000198641">
    <property type="component" value="Unassembled WGS sequence"/>
</dbReference>
<dbReference type="RefSeq" id="WP_092522384.1">
    <property type="nucleotide sequence ID" value="NZ_FNCI01000001.1"/>
</dbReference>
<gene>
    <name evidence="1" type="ORF">SAMN05216571_101312</name>
</gene>
<sequence length="194" mass="21046">MTTSTGYMPPASSDGSASRFVLSRRSLLKHSLGVGAIPLMPGLALAQQGNEADAPFERFMRLSRQLTTRAGLDEEQGKRLFEVLSRHWVTLDDDLAYLDEAFQADTVSLTTAHRSVANRLLSAWYTGVVGQVPKAELVTYQRSLMFDAVSDVLVIRSYCPNRPGYWAEEPPSAALSASATTASTTISTTTKQGA</sequence>
<dbReference type="STRING" id="284577.SAMN05216571_101312"/>
<dbReference type="InterPro" id="IPR006311">
    <property type="entry name" value="TAT_signal"/>
</dbReference>
<dbReference type="Pfam" id="PF12318">
    <property type="entry name" value="FAD-SLDH"/>
    <property type="match status" value="1"/>
</dbReference>
<dbReference type="InterPro" id="IPR024651">
    <property type="entry name" value="FAD-SLDH_ssu"/>
</dbReference>
<dbReference type="AlphaFoldDB" id="A0A1G7NBS2"/>
<dbReference type="EMBL" id="FNCI01000001">
    <property type="protein sequence ID" value="SDF70779.1"/>
    <property type="molecule type" value="Genomic_DNA"/>
</dbReference>
<proteinExistence type="predicted"/>
<evidence type="ECO:0000313" key="1">
    <source>
        <dbReference type="EMBL" id="SDF70779.1"/>
    </source>
</evidence>
<dbReference type="OrthoDB" id="6162173at2"/>
<protein>
    <submittedName>
        <fullName evidence="1">TAT (Twin-arginine translocation) pathway signal sequence</fullName>
    </submittedName>
</protein>